<name>A0A2R6NZR6_9APHY</name>
<comment type="caution">
    <text evidence="1">The sequence shown here is derived from an EMBL/GenBank/DDBJ whole genome shotgun (WGS) entry which is preliminary data.</text>
</comment>
<dbReference type="Proteomes" id="UP000186601">
    <property type="component" value="Unassembled WGS sequence"/>
</dbReference>
<accession>A0A2R6NZR6</accession>
<sequence>MTIANINLEKADTVEDVEEDYIVALSSASRKSTGSSRCIKYSSMYGVEPSFLDDEEA</sequence>
<keyword evidence="2" id="KW-1185">Reference proteome</keyword>
<gene>
    <name evidence="1" type="ORF">PHLCEN_2v6315</name>
</gene>
<protein>
    <submittedName>
        <fullName evidence="1">Uncharacterized protein</fullName>
    </submittedName>
</protein>
<reference evidence="1 2" key="1">
    <citation type="submission" date="2018-02" db="EMBL/GenBank/DDBJ databases">
        <title>Genome sequence of the basidiomycete white-rot fungus Phlebia centrifuga.</title>
        <authorList>
            <person name="Granchi Z."/>
            <person name="Peng M."/>
            <person name="de Vries R.P."/>
            <person name="Hilden K."/>
            <person name="Makela M.R."/>
            <person name="Grigoriev I."/>
            <person name="Riley R."/>
        </authorList>
    </citation>
    <scope>NUCLEOTIDE SEQUENCE [LARGE SCALE GENOMIC DNA]</scope>
    <source>
        <strain evidence="1 2">FBCC195</strain>
    </source>
</reference>
<evidence type="ECO:0000313" key="2">
    <source>
        <dbReference type="Proteomes" id="UP000186601"/>
    </source>
</evidence>
<evidence type="ECO:0000313" key="1">
    <source>
        <dbReference type="EMBL" id="PSR81633.1"/>
    </source>
</evidence>
<proteinExistence type="predicted"/>
<dbReference type="EMBL" id="MLYV02000612">
    <property type="protein sequence ID" value="PSR81633.1"/>
    <property type="molecule type" value="Genomic_DNA"/>
</dbReference>
<organism evidence="1 2">
    <name type="scientific">Hermanssonia centrifuga</name>
    <dbReference type="NCBI Taxonomy" id="98765"/>
    <lineage>
        <taxon>Eukaryota</taxon>
        <taxon>Fungi</taxon>
        <taxon>Dikarya</taxon>
        <taxon>Basidiomycota</taxon>
        <taxon>Agaricomycotina</taxon>
        <taxon>Agaricomycetes</taxon>
        <taxon>Polyporales</taxon>
        <taxon>Meruliaceae</taxon>
        <taxon>Hermanssonia</taxon>
    </lineage>
</organism>
<dbReference type="AlphaFoldDB" id="A0A2R6NZR6"/>